<dbReference type="InterPro" id="IPR052919">
    <property type="entry name" value="TA_system_RNase"/>
</dbReference>
<keyword evidence="4" id="KW-0479">Metal-binding</keyword>
<evidence type="ECO:0000256" key="3">
    <source>
        <dbReference type="ARBA" id="ARBA00022722"/>
    </source>
</evidence>
<sequence length="110" mass="12053">MAPAVRELLSDTATELLVSAVSAWEIAIKTRLGRFRGEALLSAWSDIIADMTATDLTIDARDAIFAGRLAWDHKDPFDRMLVAQAARRNLTIVTNDTQILDAALTPTIKT</sequence>
<dbReference type="GO" id="GO:0046872">
    <property type="term" value="F:metal ion binding"/>
    <property type="evidence" value="ECO:0007669"/>
    <property type="project" value="UniProtKB-KW"/>
</dbReference>
<dbReference type="Gene3D" id="3.40.50.1010">
    <property type="entry name" value="5'-nuclease"/>
    <property type="match status" value="1"/>
</dbReference>
<dbReference type="EMBL" id="CTEE01000002">
    <property type="protein sequence ID" value="CQD24058.1"/>
    <property type="molecule type" value="Genomic_DNA"/>
</dbReference>
<organism evidence="8 9">
    <name type="scientific">Mycobacterium lentiflavum</name>
    <dbReference type="NCBI Taxonomy" id="141349"/>
    <lineage>
        <taxon>Bacteria</taxon>
        <taxon>Bacillati</taxon>
        <taxon>Actinomycetota</taxon>
        <taxon>Actinomycetes</taxon>
        <taxon>Mycobacteriales</taxon>
        <taxon>Mycobacteriaceae</taxon>
        <taxon>Mycobacterium</taxon>
        <taxon>Mycobacterium simiae complex</taxon>
    </lineage>
</organism>
<name>A0A0E4H2B5_MYCLN</name>
<keyword evidence="6" id="KW-0460">Magnesium</keyword>
<evidence type="ECO:0000259" key="7">
    <source>
        <dbReference type="Pfam" id="PF01850"/>
    </source>
</evidence>
<proteinExistence type="predicted"/>
<gene>
    <name evidence="8" type="ORF">BN1232_06029</name>
</gene>
<dbReference type="PANTHER" id="PTHR36173">
    <property type="entry name" value="RIBONUCLEASE VAPC16-RELATED"/>
    <property type="match status" value="1"/>
</dbReference>
<feature type="domain" description="PIN" evidence="7">
    <location>
        <begin position="4"/>
        <end position="102"/>
    </location>
</feature>
<keyword evidence="3" id="KW-0540">Nuclease</keyword>
<protein>
    <submittedName>
        <fullName evidence="8">PilT domain-containing protein</fullName>
    </submittedName>
</protein>
<dbReference type="AlphaFoldDB" id="A0A0E4H2B5"/>
<dbReference type="Proteomes" id="UP000199251">
    <property type="component" value="Unassembled WGS sequence"/>
</dbReference>
<keyword evidence="5" id="KW-0378">Hydrolase</keyword>
<evidence type="ECO:0000256" key="5">
    <source>
        <dbReference type="ARBA" id="ARBA00022801"/>
    </source>
</evidence>
<dbReference type="GO" id="GO:0016787">
    <property type="term" value="F:hydrolase activity"/>
    <property type="evidence" value="ECO:0007669"/>
    <property type="project" value="UniProtKB-KW"/>
</dbReference>
<evidence type="ECO:0000256" key="1">
    <source>
        <dbReference type="ARBA" id="ARBA00001946"/>
    </source>
</evidence>
<accession>A0A0E4H2B5</accession>
<evidence type="ECO:0000313" key="8">
    <source>
        <dbReference type="EMBL" id="CQD24058.1"/>
    </source>
</evidence>
<dbReference type="Pfam" id="PF01850">
    <property type="entry name" value="PIN"/>
    <property type="match status" value="1"/>
</dbReference>
<reference evidence="8 9" key="1">
    <citation type="submission" date="2015-03" db="EMBL/GenBank/DDBJ databases">
        <authorList>
            <person name="Urmite Genomes"/>
        </authorList>
    </citation>
    <scope>NUCLEOTIDE SEQUENCE [LARGE SCALE GENOMIC DNA]</scope>
    <source>
        <strain evidence="8 9">CSUR P1491</strain>
    </source>
</reference>
<evidence type="ECO:0000256" key="2">
    <source>
        <dbReference type="ARBA" id="ARBA00022649"/>
    </source>
</evidence>
<comment type="cofactor">
    <cofactor evidence="1">
        <name>Mg(2+)</name>
        <dbReference type="ChEBI" id="CHEBI:18420"/>
    </cofactor>
</comment>
<evidence type="ECO:0000256" key="4">
    <source>
        <dbReference type="ARBA" id="ARBA00022723"/>
    </source>
</evidence>
<dbReference type="InterPro" id="IPR041705">
    <property type="entry name" value="PIN_Sll0205"/>
</dbReference>
<evidence type="ECO:0000256" key="6">
    <source>
        <dbReference type="ARBA" id="ARBA00022842"/>
    </source>
</evidence>
<dbReference type="InterPro" id="IPR029060">
    <property type="entry name" value="PIN-like_dom_sf"/>
</dbReference>
<dbReference type="GO" id="GO:0004518">
    <property type="term" value="F:nuclease activity"/>
    <property type="evidence" value="ECO:0007669"/>
    <property type="project" value="UniProtKB-KW"/>
</dbReference>
<dbReference type="STRING" id="141349.BN1232_06029"/>
<keyword evidence="2" id="KW-1277">Toxin-antitoxin system</keyword>
<dbReference type="SUPFAM" id="SSF88723">
    <property type="entry name" value="PIN domain-like"/>
    <property type="match status" value="1"/>
</dbReference>
<dbReference type="RefSeq" id="WP_338048812.1">
    <property type="nucleotide sequence ID" value="NZ_CTEE01000002.1"/>
</dbReference>
<evidence type="ECO:0000313" key="9">
    <source>
        <dbReference type="Proteomes" id="UP000199251"/>
    </source>
</evidence>
<dbReference type="InterPro" id="IPR002716">
    <property type="entry name" value="PIN_dom"/>
</dbReference>
<dbReference type="CDD" id="cd09872">
    <property type="entry name" value="PIN_Sll0205-like"/>
    <property type="match status" value="1"/>
</dbReference>
<dbReference type="PANTHER" id="PTHR36173:SF2">
    <property type="entry name" value="RIBONUCLEASE VAPC16"/>
    <property type="match status" value="1"/>
</dbReference>